<dbReference type="Proteomes" id="UP000202485">
    <property type="component" value="Unassembled WGS sequence"/>
</dbReference>
<protein>
    <recommendedName>
        <fullName evidence="3">Acetolactate synthase</fullName>
    </recommendedName>
</protein>
<sequence length="149" mass="16110">MILAPATPEGGACLWRVRGRALVLAFMCSGSPGIAQDGNLLPVPSGQPVTLEDVLVDTNPGELWLRFRFVAPKIGDEVGGIGYDVAATDMEHLCQTLAIPYVEHHQLSPARVVISLSDRPVEFGNSSPDATQYFEAYRLDQSACIWEGL</sequence>
<keyword evidence="2" id="KW-1185">Reference proteome</keyword>
<accession>A0A238KZ21</accession>
<dbReference type="InterPro" id="IPR045467">
    <property type="entry name" value="DUF6497"/>
</dbReference>
<dbReference type="AlphaFoldDB" id="A0A238KZ21"/>
<organism evidence="1 2">
    <name type="scientific">Ruegeria arenilitoris</name>
    <dbReference type="NCBI Taxonomy" id="1173585"/>
    <lineage>
        <taxon>Bacteria</taxon>
        <taxon>Pseudomonadati</taxon>
        <taxon>Pseudomonadota</taxon>
        <taxon>Alphaproteobacteria</taxon>
        <taxon>Rhodobacterales</taxon>
        <taxon>Roseobacteraceae</taxon>
        <taxon>Ruegeria</taxon>
    </lineage>
</organism>
<reference evidence="2" key="1">
    <citation type="submission" date="2017-05" db="EMBL/GenBank/DDBJ databases">
        <authorList>
            <person name="Rodrigo-Torres L."/>
            <person name="Arahal R. D."/>
            <person name="Lucena T."/>
        </authorList>
    </citation>
    <scope>NUCLEOTIDE SEQUENCE [LARGE SCALE GENOMIC DNA]</scope>
    <source>
        <strain evidence="2">CECT 8715</strain>
    </source>
</reference>
<dbReference type="Pfam" id="PF20107">
    <property type="entry name" value="DUF6497"/>
    <property type="match status" value="1"/>
</dbReference>
<name>A0A238KZ21_9RHOB</name>
<gene>
    <name evidence="1" type="ORF">RUA8715_03309</name>
</gene>
<evidence type="ECO:0008006" key="3">
    <source>
        <dbReference type="Google" id="ProtNLM"/>
    </source>
</evidence>
<dbReference type="EMBL" id="FXYG01000004">
    <property type="protein sequence ID" value="SMX48065.1"/>
    <property type="molecule type" value="Genomic_DNA"/>
</dbReference>
<evidence type="ECO:0000313" key="1">
    <source>
        <dbReference type="EMBL" id="SMX48065.1"/>
    </source>
</evidence>
<proteinExistence type="predicted"/>
<evidence type="ECO:0000313" key="2">
    <source>
        <dbReference type="Proteomes" id="UP000202485"/>
    </source>
</evidence>